<proteinExistence type="predicted"/>
<dbReference type="EMBL" id="CP111022">
    <property type="protein sequence ID" value="WAR20281.1"/>
    <property type="molecule type" value="Genomic_DNA"/>
</dbReference>
<protein>
    <submittedName>
        <fullName evidence="1">Uncharacterized protein</fullName>
    </submittedName>
</protein>
<evidence type="ECO:0000313" key="1">
    <source>
        <dbReference type="EMBL" id="WAR20281.1"/>
    </source>
</evidence>
<reference evidence="1" key="1">
    <citation type="submission" date="2022-11" db="EMBL/GenBank/DDBJ databases">
        <title>Centuries of genome instability and evolution in soft-shell clam transmissible cancer (bioRxiv).</title>
        <authorList>
            <person name="Hart S.F.M."/>
            <person name="Yonemitsu M.A."/>
            <person name="Giersch R.M."/>
            <person name="Beal B.F."/>
            <person name="Arriagada G."/>
            <person name="Davis B.W."/>
            <person name="Ostrander E.A."/>
            <person name="Goff S.P."/>
            <person name="Metzger M.J."/>
        </authorList>
    </citation>
    <scope>NUCLEOTIDE SEQUENCE</scope>
    <source>
        <strain evidence="1">MELC-2E11</strain>
        <tissue evidence="1">Siphon/mantle</tissue>
    </source>
</reference>
<keyword evidence="2" id="KW-1185">Reference proteome</keyword>
<name>A0ABY7FH67_MYAAR</name>
<dbReference type="Proteomes" id="UP001164746">
    <property type="component" value="Chromosome 11"/>
</dbReference>
<organism evidence="1 2">
    <name type="scientific">Mya arenaria</name>
    <name type="common">Soft-shell clam</name>
    <dbReference type="NCBI Taxonomy" id="6604"/>
    <lineage>
        <taxon>Eukaryota</taxon>
        <taxon>Metazoa</taxon>
        <taxon>Spiralia</taxon>
        <taxon>Lophotrochozoa</taxon>
        <taxon>Mollusca</taxon>
        <taxon>Bivalvia</taxon>
        <taxon>Autobranchia</taxon>
        <taxon>Heteroconchia</taxon>
        <taxon>Euheterodonta</taxon>
        <taxon>Imparidentia</taxon>
        <taxon>Neoheterodontei</taxon>
        <taxon>Myida</taxon>
        <taxon>Myoidea</taxon>
        <taxon>Myidae</taxon>
        <taxon>Mya</taxon>
    </lineage>
</organism>
<gene>
    <name evidence="1" type="ORF">MAR_002119</name>
</gene>
<sequence>MEGQKHFSYKRKPENVRVLSNTSLERDRTSSQYYSSNNAKGKQHCSTENSFFPSTFYRFEKLRALTFPIHCRHCGTEESYYPFYSIQNCSTVGSYFPFTVYSIVVLMARYEGSYFPFTLYSTVALSAPLQYCGCVLPLDIERYCRTEGPQHCSTENSFFPSTFYRFEKLRALTFPIHCRHCGTEESYYPFYSIQNCSTVGSYFPFTVYSIVVLMARYEGSYFPFTLYSTVALSALPKQIFKGTLTDELIGELNSNKKKSSSSEMCPSPQISLYLDQMSKCSCA</sequence>
<evidence type="ECO:0000313" key="2">
    <source>
        <dbReference type="Proteomes" id="UP001164746"/>
    </source>
</evidence>
<accession>A0ABY7FH67</accession>